<evidence type="ECO:0000313" key="5">
    <source>
        <dbReference type="EMBL" id="MBS9522997.1"/>
    </source>
</evidence>
<dbReference type="InterPro" id="IPR015421">
    <property type="entry name" value="PyrdxlP-dep_Trfase_major"/>
</dbReference>
<name>A0AAP2G0V4_9BACT</name>
<dbReference type="RefSeq" id="WP_213943865.1">
    <property type="nucleotide sequence ID" value="NZ_JAHCMY010000001.1"/>
</dbReference>
<feature type="active site" description="Proton acceptor" evidence="2">
    <location>
        <position position="191"/>
    </location>
</feature>
<dbReference type="InterPro" id="IPR015422">
    <property type="entry name" value="PyrdxlP-dep_Trfase_small"/>
</dbReference>
<gene>
    <name evidence="5" type="ORF">KI659_03110</name>
</gene>
<feature type="modified residue" description="N6-(pyridoxal phosphate)lysine" evidence="3">
    <location>
        <position position="191"/>
    </location>
</feature>
<accession>A0AAP2G0V4</accession>
<dbReference type="GO" id="GO:0030170">
    <property type="term" value="F:pyridoxal phosphate binding"/>
    <property type="evidence" value="ECO:0007669"/>
    <property type="project" value="TreeGrafter"/>
</dbReference>
<dbReference type="GO" id="GO:0008483">
    <property type="term" value="F:transaminase activity"/>
    <property type="evidence" value="ECO:0007669"/>
    <property type="project" value="UniProtKB-KW"/>
</dbReference>
<comment type="caution">
    <text evidence="5">The sequence shown here is derived from an EMBL/GenBank/DDBJ whole genome shotgun (WGS) entry which is preliminary data.</text>
</comment>
<dbReference type="CDD" id="cd00616">
    <property type="entry name" value="AHBA_syn"/>
    <property type="match status" value="1"/>
</dbReference>
<dbReference type="Gene3D" id="3.90.1150.10">
    <property type="entry name" value="Aspartate Aminotransferase, domain 1"/>
    <property type="match status" value="1"/>
</dbReference>
<dbReference type="Gene3D" id="3.40.640.10">
    <property type="entry name" value="Type I PLP-dependent aspartate aminotransferase-like (Major domain)"/>
    <property type="match status" value="1"/>
</dbReference>
<reference evidence="5 6" key="1">
    <citation type="submission" date="2021-05" db="EMBL/GenBank/DDBJ databases">
        <authorList>
            <person name="Zhang Z.D."/>
            <person name="Osman G."/>
        </authorList>
    </citation>
    <scope>NUCLEOTIDE SEQUENCE [LARGE SCALE GENOMIC DNA]</scope>
    <source>
        <strain evidence="5 6">KCTC 32217</strain>
    </source>
</reference>
<organism evidence="5 6">
    <name type="scientific">Litoribacter ruber</name>
    <dbReference type="NCBI Taxonomy" id="702568"/>
    <lineage>
        <taxon>Bacteria</taxon>
        <taxon>Pseudomonadati</taxon>
        <taxon>Bacteroidota</taxon>
        <taxon>Cytophagia</taxon>
        <taxon>Cytophagales</taxon>
        <taxon>Cyclobacteriaceae</taxon>
        <taxon>Litoribacter</taxon>
    </lineage>
</organism>
<dbReference type="PIRSF" id="PIRSF000390">
    <property type="entry name" value="PLP_StrS"/>
    <property type="match status" value="1"/>
</dbReference>
<dbReference type="EMBL" id="JAHCMY010000001">
    <property type="protein sequence ID" value="MBS9522997.1"/>
    <property type="molecule type" value="Genomic_DNA"/>
</dbReference>
<keyword evidence="6" id="KW-1185">Reference proteome</keyword>
<dbReference type="InterPro" id="IPR000653">
    <property type="entry name" value="DegT/StrS_aminotransferase"/>
</dbReference>
<keyword evidence="5" id="KW-0032">Aminotransferase</keyword>
<evidence type="ECO:0000256" key="1">
    <source>
        <dbReference type="ARBA" id="ARBA00037999"/>
    </source>
</evidence>
<evidence type="ECO:0000256" key="4">
    <source>
        <dbReference type="RuleBase" id="RU004508"/>
    </source>
</evidence>
<proteinExistence type="inferred from homology"/>
<dbReference type="GO" id="GO:0000271">
    <property type="term" value="P:polysaccharide biosynthetic process"/>
    <property type="evidence" value="ECO:0007669"/>
    <property type="project" value="TreeGrafter"/>
</dbReference>
<dbReference type="PANTHER" id="PTHR30244:SF34">
    <property type="entry name" value="DTDP-4-AMINO-4,6-DIDEOXYGALACTOSE TRANSAMINASE"/>
    <property type="match status" value="1"/>
</dbReference>
<sequence length="383" mass="42539">MNPPRISLSPPHLSGAEQAYITQAFASNWVTSMGANVDGFESDITFTTKCGYAVALNSGTSAIHLALRILNIEPGDFVLCPTLTFTATAAPITYLKGIPVFIDSEADTFNMDPDICEETIKKMILRNKKPKAMLVVHLYGMPAKIEKLLRLSKLYDIPLIEDAAEALGSTYNNQACGTFGEVGIYSFNGNKIITTGGGGALVTANPFLEKRARYLSNHARELLPHYHHQEVGYNYRLSNISAGIGRGQLSVLGDRIAARKRNFEKYKKYFQNNEGVNMQEAPDSLFNSNRWLTSILLEPEFYKKADKNLLMDSFEAANIETRPLWKPLHLQPAYKGFPFRGGMVAEDLFNKGICLPSGSNMRESDFERIFAVFETVQKVLLGA</sequence>
<dbReference type="InterPro" id="IPR015424">
    <property type="entry name" value="PyrdxlP-dep_Trfase"/>
</dbReference>
<keyword evidence="3 4" id="KW-0663">Pyridoxal phosphate</keyword>
<dbReference type="AlphaFoldDB" id="A0AAP2G0V4"/>
<keyword evidence="5" id="KW-0808">Transferase</keyword>
<dbReference type="PANTHER" id="PTHR30244">
    <property type="entry name" value="TRANSAMINASE"/>
    <property type="match status" value="1"/>
</dbReference>
<protein>
    <submittedName>
        <fullName evidence="5">Aminotransferase class I/II-fold pyridoxal phosphate-dependent enzyme</fullName>
    </submittedName>
</protein>
<evidence type="ECO:0000256" key="2">
    <source>
        <dbReference type="PIRSR" id="PIRSR000390-1"/>
    </source>
</evidence>
<evidence type="ECO:0000256" key="3">
    <source>
        <dbReference type="PIRSR" id="PIRSR000390-2"/>
    </source>
</evidence>
<dbReference type="Pfam" id="PF01041">
    <property type="entry name" value="DegT_DnrJ_EryC1"/>
    <property type="match status" value="1"/>
</dbReference>
<dbReference type="SUPFAM" id="SSF53383">
    <property type="entry name" value="PLP-dependent transferases"/>
    <property type="match status" value="1"/>
</dbReference>
<dbReference type="Proteomes" id="UP001319104">
    <property type="component" value="Unassembled WGS sequence"/>
</dbReference>
<evidence type="ECO:0000313" key="6">
    <source>
        <dbReference type="Proteomes" id="UP001319104"/>
    </source>
</evidence>
<comment type="similarity">
    <text evidence="1 4">Belongs to the DegT/DnrJ/EryC1 family.</text>
</comment>